<feature type="repeat" description="TPR" evidence="1">
    <location>
        <begin position="963"/>
        <end position="996"/>
    </location>
</feature>
<proteinExistence type="predicted"/>
<evidence type="ECO:0000256" key="2">
    <source>
        <dbReference type="SAM" id="Coils"/>
    </source>
</evidence>
<evidence type="ECO:0000256" key="1">
    <source>
        <dbReference type="PROSITE-ProRule" id="PRU00339"/>
    </source>
</evidence>
<feature type="coiled-coil region" evidence="2">
    <location>
        <begin position="884"/>
        <end position="911"/>
    </location>
</feature>
<feature type="repeat" description="TPR" evidence="1">
    <location>
        <begin position="382"/>
        <end position="415"/>
    </location>
</feature>
<evidence type="ECO:0000313" key="3">
    <source>
        <dbReference type="EMBL" id="TDO05730.1"/>
    </source>
</evidence>
<accession>A0A4R6HBF0</accession>
<feature type="coiled-coil region" evidence="2">
    <location>
        <begin position="169"/>
        <end position="198"/>
    </location>
</feature>
<dbReference type="SUPFAM" id="SSF48452">
    <property type="entry name" value="TPR-like"/>
    <property type="match status" value="4"/>
</dbReference>
<sequence length="1785" mass="204144">MGDEPFLRNLEVMRTNMGHSCIRTLFLFLAIIFFFEARAQSDDFFVITGRLSSDDGKSDDVHIAVTKNGADEQQFSPSRSGRFRFEFAYNNEFHMTFLKEGYYKKTIVVSTHVPQAVLEENSDFPPFQIEVSLVKEIPGIDKSFTNKPAGRVFYNANIDNFDSEVFFSDIQLEEQAANARQQEQQLTAEQRAALAQREADYKKSIADADRMIGAEKYEDALTKFEYASGLFPERPYPKDRIAELQDLVSALKLAEERRRASDAAFLAKVAEGDKYMDQQEYQQAKESYTEALALRPDDSYAKSQLAHANGLLRQQEIDLQYNQLVAEAQELYDAGSLEAAKERYLEALKLRPEEAAFLNGQIQKIDNELAAQIELAQREQRYNEFMEQGSEAMQRENYNDALVAFRQALTNKPNDELATQKIGEVEEILLQLQKQENYDQYIADADAAFQNKELPKAKGLYQQALNELPDEDYPKQQIAVIDQQQALNEQFDQLVAQADQQIAQENFAEAKALLEQALAIRDESALRDRIQELDIRLAQIKLDNDYADLLKRADVAKTNEEYALAKQLYNEALSLKEDETYPAEQIQEIDALLAQIAEQKQLDEQFNSTMEQAQAAFDREDYPTALKGFQAALSLKPDNQLARDRIDETEEIILQLEKKQQYDEIIAQADAAFGRSELNPAKELYQQALTVLPAEAYPKQQIEAINQQIREEEARQLAIAQEQQRNYDVAVQEGDSLLALEQYEPAKLAYQKALSIKPEEDYPRKKISEIEGELARLAKLTAAYNKAIDQANALAKQESYEAAREKYVEALQYLPNEAYPKNQITRIDEILAQIAAEKKREADYLLAVQAGDSLLNLEEYQPAKDQFLNATALKPNEGYPKDKVTEINRILEQLERERIEAEVTRKAYDEAIARADGELAQKQYVNARLSYEEALNLIPEETYPKDQIALINQLIEQEKESAYQAAIASGDQLLQGENYSESKSAYNEALKIKPEDPYAAGQIAKITAILEQLAQDRLQRERLQKEYDDKIEDADQKFAATAYPEAKGLYEQALTILPEETYPKEQIARIDSLLLEIQKQQEVDQAYAQAIRNGQQAFDRDELDKALGFYREANTLKPEEQLPPKRIAEIEALIAQRAELARLAAEEEAQRQAMLQAKQQQYDQALANAQAAFDQQQYAEAIEDLEAALAIFPDEQFPKDRIAQIELLIEQQKRDAMAREQQARQDSILRAQQLAFDQQLALGEKQEMAEEYDQAIATYTGAKSIVPARAGEADQRIERVREKIRAKQELEAKYASAIQAADRFFNNEELEKALTLYQEALGYKPDATYPQERIRLINQRLGELENRYAAAIEAADRFFTSEEWLGAKGKYAEALTLKPEEQYPADQLRLVNEKLAALQQAEQEQAQRDLAYQKAIAEADRAFAAQQYVVARSGFELAKSIKPEETYPDERIAEIDRLLSQQAREQQLADQQQALNAKYNEAIAAADREFQAARYESAKGYYESALTVKPGEQYPSTQLKRIAELVAMQQAAQAQKAVEVEAAPVPEKVVTLTDDYDEMIRQADESFDQEDYKIAQYYYQKALNERPNESYPKERLAEIRDLINQTLSQQELADYENALKQADQAFADKQYNIARFYYYKALGIKSWDQYPKDQLLEIQRLTDSLLSQLKEKEYQDLIAKADEAFVRKDYSISRAYYNRALSVKPKEQYPDIRLKEISSQLAMESANADEKAYQDLITRADQAMSASNYSIARFYYQKALGVKPREEYPKKQLQVIKESLKQVNN</sequence>
<dbReference type="InterPro" id="IPR011990">
    <property type="entry name" value="TPR-like_helical_dom_sf"/>
</dbReference>
<feature type="coiled-coil region" evidence="2">
    <location>
        <begin position="1130"/>
        <end position="1175"/>
    </location>
</feature>
<feature type="repeat" description="TPR" evidence="1">
    <location>
        <begin position="727"/>
        <end position="760"/>
    </location>
</feature>
<evidence type="ECO:0000313" key="4">
    <source>
        <dbReference type="Proteomes" id="UP000294848"/>
    </source>
</evidence>
<dbReference type="EMBL" id="SNWI01000001">
    <property type="protein sequence ID" value="TDO05730.1"/>
    <property type="molecule type" value="Genomic_DNA"/>
</dbReference>
<feature type="coiled-coil region" evidence="2">
    <location>
        <begin position="1270"/>
        <end position="1300"/>
    </location>
</feature>
<dbReference type="Gene3D" id="1.25.40.10">
    <property type="entry name" value="Tetratricopeptide repeat domain"/>
    <property type="match status" value="5"/>
</dbReference>
<gene>
    <name evidence="3" type="ORF">DET52_1011094</name>
</gene>
<dbReference type="InterPro" id="IPR019734">
    <property type="entry name" value="TPR_rpt"/>
</dbReference>
<keyword evidence="2" id="KW-0175">Coiled coil</keyword>
<dbReference type="PROSITE" id="PS50005">
    <property type="entry name" value="TPR"/>
    <property type="match status" value="5"/>
</dbReference>
<name>A0A4R6HBF0_9BACT</name>
<organism evidence="3 4">
    <name type="scientific">Sunxiuqinia elliptica</name>
    <dbReference type="NCBI Taxonomy" id="655355"/>
    <lineage>
        <taxon>Bacteria</taxon>
        <taxon>Pseudomonadati</taxon>
        <taxon>Bacteroidota</taxon>
        <taxon>Bacteroidia</taxon>
        <taxon>Marinilabiliales</taxon>
        <taxon>Prolixibacteraceae</taxon>
        <taxon>Sunxiuqinia</taxon>
    </lineage>
</organism>
<protein>
    <submittedName>
        <fullName evidence="3">Tetratricopeptide repeat protein</fullName>
    </submittedName>
</protein>
<comment type="caution">
    <text evidence="3">The sequence shown here is derived from an EMBL/GenBank/DDBJ whole genome shotgun (WGS) entry which is preliminary data.</text>
</comment>
<feature type="repeat" description="TPR" evidence="1">
    <location>
        <begin position="606"/>
        <end position="639"/>
    </location>
</feature>
<reference evidence="3 4" key="1">
    <citation type="submission" date="2019-03" db="EMBL/GenBank/DDBJ databases">
        <title>Freshwater and sediment microbial communities from various areas in North America, analyzing microbe dynamics in response to fracking.</title>
        <authorList>
            <person name="Lamendella R."/>
        </authorList>
    </citation>
    <scope>NUCLEOTIDE SEQUENCE [LARGE SCALE GENOMIC DNA]</scope>
    <source>
        <strain evidence="3 4">114D</strain>
    </source>
</reference>
<dbReference type="Pfam" id="PF13181">
    <property type="entry name" value="TPR_8"/>
    <property type="match status" value="2"/>
</dbReference>
<keyword evidence="1" id="KW-0802">TPR repeat</keyword>
<dbReference type="Proteomes" id="UP000294848">
    <property type="component" value="Unassembled WGS sequence"/>
</dbReference>
<dbReference type="SMART" id="SM00028">
    <property type="entry name" value="TPR"/>
    <property type="match status" value="20"/>
</dbReference>
<feature type="coiled-coil region" evidence="2">
    <location>
        <begin position="1006"/>
        <end position="1033"/>
    </location>
</feature>
<feature type="repeat" description="TPR" evidence="1">
    <location>
        <begin position="265"/>
        <end position="298"/>
    </location>
</feature>